<evidence type="ECO:0000259" key="2">
    <source>
        <dbReference type="Pfam" id="PF16012"/>
    </source>
</evidence>
<feature type="compositionally biased region" description="Polar residues" evidence="1">
    <location>
        <begin position="364"/>
        <end position="390"/>
    </location>
</feature>
<protein>
    <submittedName>
        <fullName evidence="3">Uncharacterized protein LOC114338267</fullName>
    </submittedName>
</protein>
<feature type="compositionally biased region" description="Basic and acidic residues" evidence="1">
    <location>
        <begin position="80"/>
        <end position="97"/>
    </location>
</feature>
<evidence type="ECO:0000256" key="1">
    <source>
        <dbReference type="SAM" id="MobiDB-lite"/>
    </source>
</evidence>
<feature type="compositionally biased region" description="Basic and acidic residues" evidence="1">
    <location>
        <begin position="391"/>
        <end position="411"/>
    </location>
</feature>
<feature type="region of interest" description="Disordered" evidence="1">
    <location>
        <begin position="1"/>
        <end position="136"/>
    </location>
</feature>
<feature type="compositionally biased region" description="Basic and acidic residues" evidence="1">
    <location>
        <begin position="24"/>
        <end position="36"/>
    </location>
</feature>
<dbReference type="RefSeq" id="XP_028144661.1">
    <property type="nucleotide sequence ID" value="XM_028288860.1"/>
</dbReference>
<accession>A0A6P7G6F9</accession>
<proteinExistence type="predicted"/>
<reference evidence="3" key="1">
    <citation type="submission" date="2025-08" db="UniProtKB">
        <authorList>
            <consortium name="RefSeq"/>
        </authorList>
    </citation>
    <scope>IDENTIFICATION</scope>
    <source>
        <tissue evidence="3">Whole insect</tissue>
    </source>
</reference>
<feature type="region of interest" description="Disordered" evidence="1">
    <location>
        <begin position="313"/>
        <end position="411"/>
    </location>
</feature>
<gene>
    <name evidence="3" type="primary">LOC114338267</name>
</gene>
<feature type="compositionally biased region" description="Basic and acidic residues" evidence="1">
    <location>
        <begin position="104"/>
        <end position="128"/>
    </location>
</feature>
<dbReference type="AlphaFoldDB" id="A0A6P7G6F9"/>
<sequence>MESKNKENEGTSDSQSSETEMEVGEPHVQAENKPEKTEEELLLTSGDELKSLGPEQGKERIKLSGAARKRFKYLLKKGLTPKEAREKAVEPIKEKSLGKGPKRVRSEENTPEGRHAKKSRSDADKGDTVPKSAKPSFSQMAEGIKVGIMPSEFPSQSLTTEQLEAVKELILDKILEHQREKSEKPNFLSAQNRPGWLALMCADKATLQWLKTHIGEIHPWEGATLRLVEGEEIPHTELFTTYLHGSKEYSTDKILGLIEAQNSLHTSSWRVINRSTSGAVEILTLSVDSQSAERLRTMGYTINYRYGRTVIRKKSGRNEATTSGSEKPTTSGSQKPATSGSQKPGTSGSQKPATISKAPDEQESAQATSTEGNESLEQIQAESRRTGNQRPDSKESAVDKKSGKPDKDKGN</sequence>
<dbReference type="InterPro" id="IPR031961">
    <property type="entry name" value="DUF4780"/>
</dbReference>
<organism evidence="3">
    <name type="scientific">Diabrotica virgifera virgifera</name>
    <name type="common">western corn rootworm</name>
    <dbReference type="NCBI Taxonomy" id="50390"/>
    <lineage>
        <taxon>Eukaryota</taxon>
        <taxon>Metazoa</taxon>
        <taxon>Ecdysozoa</taxon>
        <taxon>Arthropoda</taxon>
        <taxon>Hexapoda</taxon>
        <taxon>Insecta</taxon>
        <taxon>Pterygota</taxon>
        <taxon>Neoptera</taxon>
        <taxon>Endopterygota</taxon>
        <taxon>Coleoptera</taxon>
        <taxon>Polyphaga</taxon>
        <taxon>Cucujiformia</taxon>
        <taxon>Chrysomeloidea</taxon>
        <taxon>Chrysomelidae</taxon>
        <taxon>Galerucinae</taxon>
        <taxon>Diabroticina</taxon>
        <taxon>Diabroticites</taxon>
        <taxon>Diabrotica</taxon>
    </lineage>
</organism>
<feature type="compositionally biased region" description="Polar residues" evidence="1">
    <location>
        <begin position="318"/>
        <end position="353"/>
    </location>
</feature>
<dbReference type="Pfam" id="PF16012">
    <property type="entry name" value="DUF4780"/>
    <property type="match status" value="1"/>
</dbReference>
<name>A0A6P7G6F9_DIAVI</name>
<dbReference type="InParanoid" id="A0A6P7G6F9"/>
<evidence type="ECO:0000313" key="3">
    <source>
        <dbReference type="RefSeq" id="XP_028144661.1"/>
    </source>
</evidence>
<feature type="domain" description="DUF4780" evidence="2">
    <location>
        <begin position="139"/>
        <end position="310"/>
    </location>
</feature>